<comment type="function">
    <text evidence="5 6">Catalyzes the oxidation of uric acid to 5-hydroxyisourate, which is further processed to form (S)-allantoin.</text>
</comment>
<dbReference type="RefSeq" id="WP_192595662.1">
    <property type="nucleotide sequence ID" value="NZ_BAAALJ010000002.1"/>
</dbReference>
<evidence type="ECO:0000256" key="2">
    <source>
        <dbReference type="ARBA" id="ARBA00009760"/>
    </source>
</evidence>
<keyword evidence="3 5" id="KW-0659">Purine metabolism</keyword>
<evidence type="ECO:0000256" key="3">
    <source>
        <dbReference type="ARBA" id="ARBA00022631"/>
    </source>
</evidence>
<dbReference type="NCBIfam" id="TIGR03383">
    <property type="entry name" value="urate_oxi"/>
    <property type="match status" value="1"/>
</dbReference>
<comment type="catalytic activity">
    <reaction evidence="5 6">
        <text>urate + O2 + H2O = 5-hydroxyisourate + H2O2</text>
        <dbReference type="Rhea" id="RHEA:21368"/>
        <dbReference type="ChEBI" id="CHEBI:15377"/>
        <dbReference type="ChEBI" id="CHEBI:15379"/>
        <dbReference type="ChEBI" id="CHEBI:16240"/>
        <dbReference type="ChEBI" id="CHEBI:17775"/>
        <dbReference type="ChEBI" id="CHEBI:18072"/>
        <dbReference type="EC" id="1.7.3.3"/>
    </reaction>
</comment>
<dbReference type="PROSITE" id="PS00366">
    <property type="entry name" value="URICASE"/>
    <property type="match status" value="1"/>
</dbReference>
<dbReference type="SUPFAM" id="SSF55620">
    <property type="entry name" value="Tetrahydrobiopterin biosynthesis enzymes-like"/>
    <property type="match status" value="2"/>
</dbReference>
<evidence type="ECO:0000256" key="4">
    <source>
        <dbReference type="ARBA" id="ARBA00023002"/>
    </source>
</evidence>
<dbReference type="Proteomes" id="UP000643525">
    <property type="component" value="Unassembled WGS sequence"/>
</dbReference>
<comment type="similarity">
    <text evidence="2 5 6">Belongs to the uricase family.</text>
</comment>
<dbReference type="InterPro" id="IPR002042">
    <property type="entry name" value="Uricase"/>
</dbReference>
<proteinExistence type="inferred from homology"/>
<name>A0ABR9JFY4_9MICC</name>
<comment type="caution">
    <text evidence="7">The sequence shown here is derived from an EMBL/GenBank/DDBJ whole genome shotgun (WGS) entry which is preliminary data.</text>
</comment>
<keyword evidence="8" id="KW-1185">Reference proteome</keyword>
<dbReference type="PRINTS" id="PR00093">
    <property type="entry name" value="URICASE"/>
</dbReference>
<gene>
    <name evidence="7" type="ORF">H4W27_001801</name>
</gene>
<dbReference type="PANTHER" id="PTHR42874">
    <property type="entry name" value="URICASE"/>
    <property type="match status" value="1"/>
</dbReference>
<dbReference type="PANTHER" id="PTHR42874:SF1">
    <property type="entry name" value="URICASE"/>
    <property type="match status" value="1"/>
</dbReference>
<dbReference type="Gene3D" id="3.10.270.10">
    <property type="entry name" value="Urate Oxidase"/>
    <property type="match status" value="1"/>
</dbReference>
<dbReference type="PIRSF" id="PIRSF000241">
    <property type="entry name" value="Urate_oxidase"/>
    <property type="match status" value="1"/>
</dbReference>
<evidence type="ECO:0000256" key="5">
    <source>
        <dbReference type="PIRNR" id="PIRNR000241"/>
    </source>
</evidence>
<organism evidence="7 8">
    <name type="scientific">Nesterenkonia lutea</name>
    <dbReference type="NCBI Taxonomy" id="272919"/>
    <lineage>
        <taxon>Bacteria</taxon>
        <taxon>Bacillati</taxon>
        <taxon>Actinomycetota</taxon>
        <taxon>Actinomycetes</taxon>
        <taxon>Micrococcales</taxon>
        <taxon>Micrococcaceae</taxon>
        <taxon>Nesterenkonia</taxon>
    </lineage>
</organism>
<evidence type="ECO:0000313" key="8">
    <source>
        <dbReference type="Proteomes" id="UP000643525"/>
    </source>
</evidence>
<dbReference type="InterPro" id="IPR019842">
    <property type="entry name" value="Uricase_CS"/>
</dbReference>
<sequence length="312" mass="34298">MSSSDIVLGPNQYGKAEVRVVRVNRETPVHTLVDLNVSSMLRGDFTECYTSGDNTRVIATDTQKNTVYAFAKEHGITTPEQFLLLLGQHFTGQAEVSGGRWSAESYPWERIRVPGPDGTLTEHEHSFVKSKQEIRTAALTIADGVEHLVGGFSDLTVLKTTGSEFSGYPKDRYTTLPETDDRVMATDITARWLFAAGAEGQAAAGAVDFDAVYARVKQIVLEQFALVHSLSLQQTLYAAGEAVLGAIEEIEDIRFVMPNNHHYVVDLSPFGLENPNEVFQAGDRPYGLMNASVTRRGAPARPQAWEWIAGFC</sequence>
<accession>A0ABR9JFY4</accession>
<dbReference type="EMBL" id="JADBED010000001">
    <property type="protein sequence ID" value="MBE1524683.1"/>
    <property type="molecule type" value="Genomic_DNA"/>
</dbReference>
<keyword evidence="4 5" id="KW-0560">Oxidoreductase</keyword>
<protein>
    <recommendedName>
        <fullName evidence="5 6">Uricase</fullName>
        <ecNumber evidence="5 6">1.7.3.3</ecNumber>
    </recommendedName>
    <alternativeName>
        <fullName evidence="5">Urate oxidase</fullName>
    </alternativeName>
</protein>
<evidence type="ECO:0000256" key="6">
    <source>
        <dbReference type="RuleBase" id="RU004455"/>
    </source>
</evidence>
<dbReference type="Pfam" id="PF01014">
    <property type="entry name" value="Uricase"/>
    <property type="match status" value="2"/>
</dbReference>
<dbReference type="EC" id="1.7.3.3" evidence="5 6"/>
<reference evidence="7 8" key="1">
    <citation type="submission" date="2020-10" db="EMBL/GenBank/DDBJ databases">
        <title>Sequencing the genomes of 1000 actinobacteria strains.</title>
        <authorList>
            <person name="Klenk H.-P."/>
        </authorList>
    </citation>
    <scope>NUCLEOTIDE SEQUENCE [LARGE SCALE GENOMIC DNA]</scope>
    <source>
        <strain evidence="7 8">DSM 15666</strain>
    </source>
</reference>
<evidence type="ECO:0000256" key="1">
    <source>
        <dbReference type="ARBA" id="ARBA00004831"/>
    </source>
</evidence>
<dbReference type="GO" id="GO:0004846">
    <property type="term" value="F:urate oxidase activity"/>
    <property type="evidence" value="ECO:0007669"/>
    <property type="project" value="UniProtKB-EC"/>
</dbReference>
<evidence type="ECO:0000313" key="7">
    <source>
        <dbReference type="EMBL" id="MBE1524683.1"/>
    </source>
</evidence>
<comment type="pathway">
    <text evidence="1 5">Purine metabolism; urate degradation; (S)-allantoin from urate: step 1/3.</text>
</comment>